<dbReference type="OrthoDB" id="5378435at2759"/>
<dbReference type="InParanoid" id="A0A3N4KP49"/>
<feature type="compositionally biased region" description="Acidic residues" evidence="1">
    <location>
        <begin position="312"/>
        <end position="323"/>
    </location>
</feature>
<organism evidence="2 3">
    <name type="scientific">Morchella conica CCBAS932</name>
    <dbReference type="NCBI Taxonomy" id="1392247"/>
    <lineage>
        <taxon>Eukaryota</taxon>
        <taxon>Fungi</taxon>
        <taxon>Dikarya</taxon>
        <taxon>Ascomycota</taxon>
        <taxon>Pezizomycotina</taxon>
        <taxon>Pezizomycetes</taxon>
        <taxon>Pezizales</taxon>
        <taxon>Morchellaceae</taxon>
        <taxon>Morchella</taxon>
    </lineage>
</organism>
<dbReference type="EMBL" id="ML119130">
    <property type="protein sequence ID" value="RPB12270.1"/>
    <property type="molecule type" value="Genomic_DNA"/>
</dbReference>
<evidence type="ECO:0000313" key="3">
    <source>
        <dbReference type="Proteomes" id="UP000277580"/>
    </source>
</evidence>
<feature type="region of interest" description="Disordered" evidence="1">
    <location>
        <begin position="294"/>
        <end position="332"/>
    </location>
</feature>
<evidence type="ECO:0000256" key="1">
    <source>
        <dbReference type="SAM" id="MobiDB-lite"/>
    </source>
</evidence>
<dbReference type="AlphaFoldDB" id="A0A3N4KP49"/>
<reference evidence="2 3" key="1">
    <citation type="journal article" date="2018" name="Nat. Ecol. Evol.">
        <title>Pezizomycetes genomes reveal the molecular basis of ectomycorrhizal truffle lifestyle.</title>
        <authorList>
            <person name="Murat C."/>
            <person name="Payen T."/>
            <person name="Noel B."/>
            <person name="Kuo A."/>
            <person name="Morin E."/>
            <person name="Chen J."/>
            <person name="Kohler A."/>
            <person name="Krizsan K."/>
            <person name="Balestrini R."/>
            <person name="Da Silva C."/>
            <person name="Montanini B."/>
            <person name="Hainaut M."/>
            <person name="Levati E."/>
            <person name="Barry K.W."/>
            <person name="Belfiori B."/>
            <person name="Cichocki N."/>
            <person name="Clum A."/>
            <person name="Dockter R.B."/>
            <person name="Fauchery L."/>
            <person name="Guy J."/>
            <person name="Iotti M."/>
            <person name="Le Tacon F."/>
            <person name="Lindquist E.A."/>
            <person name="Lipzen A."/>
            <person name="Malagnac F."/>
            <person name="Mello A."/>
            <person name="Molinier V."/>
            <person name="Miyauchi S."/>
            <person name="Poulain J."/>
            <person name="Riccioni C."/>
            <person name="Rubini A."/>
            <person name="Sitrit Y."/>
            <person name="Splivallo R."/>
            <person name="Traeger S."/>
            <person name="Wang M."/>
            <person name="Zifcakova L."/>
            <person name="Wipf D."/>
            <person name="Zambonelli A."/>
            <person name="Paolocci F."/>
            <person name="Nowrousian M."/>
            <person name="Ottonello S."/>
            <person name="Baldrian P."/>
            <person name="Spatafora J.W."/>
            <person name="Henrissat B."/>
            <person name="Nagy L.G."/>
            <person name="Aury J.M."/>
            <person name="Wincker P."/>
            <person name="Grigoriev I.V."/>
            <person name="Bonfante P."/>
            <person name="Martin F.M."/>
        </authorList>
    </citation>
    <scope>NUCLEOTIDE SEQUENCE [LARGE SCALE GENOMIC DNA]</scope>
    <source>
        <strain evidence="2 3">CCBAS932</strain>
    </source>
</reference>
<evidence type="ECO:0000313" key="2">
    <source>
        <dbReference type="EMBL" id="RPB12270.1"/>
    </source>
</evidence>
<protein>
    <submittedName>
        <fullName evidence="2">Uncharacterized protein</fullName>
    </submittedName>
</protein>
<sequence>MYVIEILILYMSPREAAHCTQLHIQTTHRHLDTSYYNDPAPPFNFRSASPSFGFFRAPNPSRVFLCPLPPPSITIVSPPTHPTIHIYVYQEYHHIIIIITTTHSQYFIEFNAPTKNQILIMSSYTTMDESFTNENEIYYANSNFSNYPMFTEQELYCFLPAEQNIYQNTDGAVYPQFATGYYDNGIVPMQDCYSMGIQDGYMSAEEDAFSCQPSPFLEQQYPRSSFMDNNGSPITPSGSPLASEIEYYHNSVPSYMLVPGYQNDQVQEYNSYDVPAAFNSSSVPSLASSISSQDTVLDSPCMSSPALGSPGSDDDEDEEEYENDLSLLPNQGNKELRGMGLYDSPPDLFYTNCSTPTGCSPVSPHATLGKGLVLERSFGLPDEMMIKDESSGKIIKGKLEAEEDDEEPMMYDEEECGEWDGTYQNTFQPQYDISFYSSQTNRGW</sequence>
<name>A0A3N4KP49_9PEZI</name>
<gene>
    <name evidence="2" type="ORF">P167DRAFT_545777</name>
</gene>
<accession>A0A3N4KP49</accession>
<dbReference type="Proteomes" id="UP000277580">
    <property type="component" value="Unassembled WGS sequence"/>
</dbReference>
<proteinExistence type="predicted"/>
<keyword evidence="3" id="KW-1185">Reference proteome</keyword>